<dbReference type="Pfam" id="PF07661">
    <property type="entry name" value="MORN_2"/>
    <property type="match status" value="2"/>
</dbReference>
<evidence type="ECO:0000313" key="2">
    <source>
        <dbReference type="EMBL" id="MBC1371374.1"/>
    </source>
</evidence>
<proteinExistence type="predicted"/>
<dbReference type="EMBL" id="JAARYH010000004">
    <property type="protein sequence ID" value="MBC2167155.1"/>
    <property type="molecule type" value="Genomic_DNA"/>
</dbReference>
<evidence type="ECO:0008006" key="7">
    <source>
        <dbReference type="Google" id="ProtNLM"/>
    </source>
</evidence>
<dbReference type="Proteomes" id="UP000591929">
    <property type="component" value="Unassembled WGS sequence"/>
</dbReference>
<organism evidence="3 4">
    <name type="scientific">Listeria booriae</name>
    <dbReference type="NCBI Taxonomy" id="1552123"/>
    <lineage>
        <taxon>Bacteria</taxon>
        <taxon>Bacillati</taxon>
        <taxon>Bacillota</taxon>
        <taxon>Bacilli</taxon>
        <taxon>Bacillales</taxon>
        <taxon>Listeriaceae</taxon>
        <taxon>Listeria</taxon>
    </lineage>
</organism>
<dbReference type="EMBL" id="JAAROV010000002">
    <property type="protein sequence ID" value="MBC1316653.1"/>
    <property type="molecule type" value="Genomic_DNA"/>
</dbReference>
<evidence type="ECO:0000313" key="1">
    <source>
        <dbReference type="EMBL" id="MBC1316653.1"/>
    </source>
</evidence>
<protein>
    <recommendedName>
        <fullName evidence="7">Phophatidylinositol-4-phosphate 5-kinase</fullName>
    </recommendedName>
</protein>
<accession>A0A7X0Z0V4</accession>
<dbReference type="Proteomes" id="UP000519573">
    <property type="component" value="Unassembled WGS sequence"/>
</dbReference>
<sequence>MQNDILQIEEVLVNGVNFETDLDYGGEFGQGIVRYDENSEEVLYTGLAYSLYENGNIETYFWVEDGVKEGATVSFYKKGNIKSIGNMKKSSLYGKQYEYYENGKIKREFECVAGRVMRYIKFDEEGNVIDEKDTPNESDILYAQKFG</sequence>
<name>A0A7X0Z0V4_9LIST</name>
<dbReference type="SUPFAM" id="SSF82185">
    <property type="entry name" value="Histone H3 K4-specific methyltransferase SET7/9 N-terminal domain"/>
    <property type="match status" value="1"/>
</dbReference>
<gene>
    <name evidence="1" type="ORF">HB811_07705</name>
    <name evidence="2" type="ORF">HB847_03255</name>
    <name evidence="3" type="ORF">HCB26_11305</name>
</gene>
<evidence type="ECO:0000313" key="6">
    <source>
        <dbReference type="Proteomes" id="UP000591929"/>
    </source>
</evidence>
<comment type="caution">
    <text evidence="3">The sequence shown here is derived from an EMBL/GenBank/DDBJ whole genome shotgun (WGS) entry which is preliminary data.</text>
</comment>
<dbReference type="Gene3D" id="3.90.930.1">
    <property type="match status" value="1"/>
</dbReference>
<dbReference type="EMBL" id="JAARPL010000002">
    <property type="protein sequence ID" value="MBC1371374.1"/>
    <property type="molecule type" value="Genomic_DNA"/>
</dbReference>
<dbReference type="InterPro" id="IPR011652">
    <property type="entry name" value="MORN_2"/>
</dbReference>
<dbReference type="RefSeq" id="WP_185370878.1">
    <property type="nucleotide sequence ID" value="NZ_JAAROT010000003.1"/>
</dbReference>
<dbReference type="AlphaFoldDB" id="A0A7X0Z0V4"/>
<reference evidence="4 5" key="1">
    <citation type="submission" date="2020-03" db="EMBL/GenBank/DDBJ databases">
        <title>Soil Listeria distribution.</title>
        <authorList>
            <person name="Liao J."/>
            <person name="Wiedmann M."/>
        </authorList>
    </citation>
    <scope>NUCLEOTIDE SEQUENCE [LARGE SCALE GENOMIC DNA]</scope>
    <source>
        <strain evidence="3 4">FSL L7-0245</strain>
        <strain evidence="2 6">FSL L7-1681</strain>
        <strain evidence="1 5">FSL L7-1816</strain>
    </source>
</reference>
<dbReference type="Proteomes" id="UP000543379">
    <property type="component" value="Unassembled WGS sequence"/>
</dbReference>
<evidence type="ECO:0000313" key="5">
    <source>
        <dbReference type="Proteomes" id="UP000543379"/>
    </source>
</evidence>
<evidence type="ECO:0000313" key="3">
    <source>
        <dbReference type="EMBL" id="MBC2167155.1"/>
    </source>
</evidence>
<evidence type="ECO:0000313" key="4">
    <source>
        <dbReference type="Proteomes" id="UP000519573"/>
    </source>
</evidence>